<feature type="transmembrane region" description="Helical" evidence="6">
    <location>
        <begin position="158"/>
        <end position="178"/>
    </location>
</feature>
<keyword evidence="2" id="KW-0813">Transport</keyword>
<dbReference type="GO" id="GO:0015341">
    <property type="term" value="F:zinc efflux antiporter activity"/>
    <property type="evidence" value="ECO:0007669"/>
    <property type="project" value="TreeGrafter"/>
</dbReference>
<evidence type="ECO:0000256" key="6">
    <source>
        <dbReference type="SAM" id="Phobius"/>
    </source>
</evidence>
<keyword evidence="3 6" id="KW-0812">Transmembrane</keyword>
<dbReference type="Pfam" id="PF01545">
    <property type="entry name" value="Cation_efflux"/>
    <property type="match status" value="1"/>
</dbReference>
<dbReference type="Gene3D" id="1.20.1510.10">
    <property type="entry name" value="Cation efflux protein transmembrane domain"/>
    <property type="match status" value="1"/>
</dbReference>
<protein>
    <submittedName>
        <fullName evidence="8">Cation transporter</fullName>
    </submittedName>
</protein>
<dbReference type="GO" id="GO:0005886">
    <property type="term" value="C:plasma membrane"/>
    <property type="evidence" value="ECO:0007669"/>
    <property type="project" value="TreeGrafter"/>
</dbReference>
<dbReference type="AlphaFoldDB" id="A0AA41QRF1"/>
<evidence type="ECO:0000256" key="3">
    <source>
        <dbReference type="ARBA" id="ARBA00022692"/>
    </source>
</evidence>
<keyword evidence="4 6" id="KW-1133">Transmembrane helix</keyword>
<comment type="subcellular location">
    <subcellularLocation>
        <location evidence="1">Membrane</location>
        <topology evidence="1">Multi-pass membrane protein</topology>
    </subcellularLocation>
</comment>
<proteinExistence type="predicted"/>
<feature type="transmembrane region" description="Helical" evidence="6">
    <location>
        <begin position="12"/>
        <end position="34"/>
    </location>
</feature>
<dbReference type="SUPFAM" id="SSF161111">
    <property type="entry name" value="Cation efflux protein transmembrane domain-like"/>
    <property type="match status" value="1"/>
</dbReference>
<feature type="domain" description="Cation efflux protein transmembrane" evidence="7">
    <location>
        <begin position="9"/>
        <end position="218"/>
    </location>
</feature>
<feature type="transmembrane region" description="Helical" evidence="6">
    <location>
        <begin position="80"/>
        <end position="101"/>
    </location>
</feature>
<feature type="transmembrane region" description="Helical" evidence="6">
    <location>
        <begin position="190"/>
        <end position="210"/>
    </location>
</feature>
<feature type="transmembrane region" description="Helical" evidence="6">
    <location>
        <begin position="121"/>
        <end position="138"/>
    </location>
</feature>
<evidence type="ECO:0000256" key="4">
    <source>
        <dbReference type="ARBA" id="ARBA00022989"/>
    </source>
</evidence>
<dbReference type="InterPro" id="IPR050291">
    <property type="entry name" value="CDF_Transporter"/>
</dbReference>
<dbReference type="PANTHER" id="PTHR43840">
    <property type="entry name" value="MITOCHONDRIAL METAL TRANSPORTER 1-RELATED"/>
    <property type="match status" value="1"/>
</dbReference>
<keyword evidence="5 6" id="KW-0472">Membrane</keyword>
<evidence type="ECO:0000313" key="8">
    <source>
        <dbReference type="EMBL" id="MCI0128987.1"/>
    </source>
</evidence>
<dbReference type="InterPro" id="IPR027469">
    <property type="entry name" value="Cation_efflux_TMD_sf"/>
</dbReference>
<keyword evidence="9" id="KW-1185">Reference proteome</keyword>
<evidence type="ECO:0000256" key="2">
    <source>
        <dbReference type="ARBA" id="ARBA00022448"/>
    </source>
</evidence>
<reference evidence="8" key="1">
    <citation type="submission" date="2022-03" db="EMBL/GenBank/DDBJ databases">
        <title>The complete genome sequence of a Methyloterrigena soli.</title>
        <authorList>
            <person name="Zi Z."/>
        </authorList>
    </citation>
    <scope>NUCLEOTIDE SEQUENCE</scope>
    <source>
        <strain evidence="8">M48</strain>
    </source>
</reference>
<sequence>MQSEQGVLRLSIAVTFVVAGIGIAFGLISGSFAIVFDGVYALTDAIMTVLALLVARLIASSTSEEPDSNWLVKHFTMGFWHLEPMVLGLNGIMLSGAAIYAFINAIGSIVQGGRHLEFDNAIIYTVITLVMTVTMATYAHRANRSIGSDFVALDVKSWVMSSAMTAALFVAFVFGYFIQGTELAWLSPYIDPVVLAAICVIIIPIPLGTIRQALADILLVTPADLKEHVDHVAQDFVDRYGFLSYRAYVARVGRGRQIELYFIVPHDRPATRLEEWDRIRNEVSTALGPDSPDRWLTIAFTTDPEWADGVSVAAEA</sequence>
<gene>
    <name evidence="8" type="ORF">ML536_19305</name>
</gene>
<accession>A0AA41QRF1</accession>
<comment type="caution">
    <text evidence="8">The sequence shown here is derived from an EMBL/GenBank/DDBJ whole genome shotgun (WGS) entry which is preliminary data.</text>
</comment>
<dbReference type="InterPro" id="IPR058533">
    <property type="entry name" value="Cation_efflux_TM"/>
</dbReference>
<evidence type="ECO:0000313" key="9">
    <source>
        <dbReference type="Proteomes" id="UP001156140"/>
    </source>
</evidence>
<dbReference type="GO" id="GO:0006882">
    <property type="term" value="P:intracellular zinc ion homeostasis"/>
    <property type="evidence" value="ECO:0007669"/>
    <property type="project" value="TreeGrafter"/>
</dbReference>
<name>A0AA41QRF1_9HYPH</name>
<dbReference type="Proteomes" id="UP001156140">
    <property type="component" value="Unassembled WGS sequence"/>
</dbReference>
<dbReference type="GO" id="GO:0015086">
    <property type="term" value="F:cadmium ion transmembrane transporter activity"/>
    <property type="evidence" value="ECO:0007669"/>
    <property type="project" value="TreeGrafter"/>
</dbReference>
<organism evidence="8 9">
    <name type="scientific">Paradevosia shaoguanensis</name>
    <dbReference type="NCBI Taxonomy" id="1335043"/>
    <lineage>
        <taxon>Bacteria</taxon>
        <taxon>Pseudomonadati</taxon>
        <taxon>Pseudomonadota</taxon>
        <taxon>Alphaproteobacteria</taxon>
        <taxon>Hyphomicrobiales</taxon>
        <taxon>Devosiaceae</taxon>
        <taxon>Paradevosia</taxon>
    </lineage>
</organism>
<dbReference type="GO" id="GO:0015093">
    <property type="term" value="F:ferrous iron transmembrane transporter activity"/>
    <property type="evidence" value="ECO:0007669"/>
    <property type="project" value="TreeGrafter"/>
</dbReference>
<evidence type="ECO:0000259" key="7">
    <source>
        <dbReference type="Pfam" id="PF01545"/>
    </source>
</evidence>
<evidence type="ECO:0000256" key="1">
    <source>
        <dbReference type="ARBA" id="ARBA00004141"/>
    </source>
</evidence>
<dbReference type="EMBL" id="JALAZD010000003">
    <property type="protein sequence ID" value="MCI0128987.1"/>
    <property type="molecule type" value="Genomic_DNA"/>
</dbReference>
<dbReference type="PANTHER" id="PTHR43840:SF15">
    <property type="entry name" value="MITOCHONDRIAL METAL TRANSPORTER 1-RELATED"/>
    <property type="match status" value="1"/>
</dbReference>
<dbReference type="RefSeq" id="WP_035093696.1">
    <property type="nucleotide sequence ID" value="NZ_JAKETQ010000003.1"/>
</dbReference>
<evidence type="ECO:0000256" key="5">
    <source>
        <dbReference type="ARBA" id="ARBA00023136"/>
    </source>
</evidence>